<dbReference type="AlphaFoldDB" id="A0A2V4AC10"/>
<comment type="function">
    <text evidence="2">Antitoxin component of a type II toxin-antitoxin (TA) system.</text>
</comment>
<sequence length="103" mass="11588">MSAEAHEVPGQRNHREPYEINVSEARNNLAQLLDAVEDGETIYLLRGGKRAGALVPADVAEDAERREDEYWSARAREARERIEKGEDEVISLDRLVTEAEGRA</sequence>
<proteinExistence type="inferred from homology"/>
<dbReference type="OrthoDB" id="557859at2"/>
<dbReference type="NCBIfam" id="TIGR01552">
    <property type="entry name" value="phd_fam"/>
    <property type="match status" value="1"/>
</dbReference>
<evidence type="ECO:0000256" key="1">
    <source>
        <dbReference type="ARBA" id="ARBA00009981"/>
    </source>
</evidence>
<evidence type="ECO:0000313" key="3">
    <source>
        <dbReference type="EMBL" id="PXY16618.1"/>
    </source>
</evidence>
<dbReference type="Gene3D" id="3.40.1620.10">
    <property type="entry name" value="YefM-like domain"/>
    <property type="match status" value="1"/>
</dbReference>
<dbReference type="EMBL" id="MASW01000024">
    <property type="protein sequence ID" value="PXY16618.1"/>
    <property type="molecule type" value="Genomic_DNA"/>
</dbReference>
<comment type="caution">
    <text evidence="3">The sequence shown here is derived from an EMBL/GenBank/DDBJ whole genome shotgun (WGS) entry which is preliminary data.</text>
</comment>
<evidence type="ECO:0000313" key="4">
    <source>
        <dbReference type="Proteomes" id="UP000249915"/>
    </source>
</evidence>
<keyword evidence="3" id="KW-0614">Plasmid</keyword>
<dbReference type="SUPFAM" id="SSF143120">
    <property type="entry name" value="YefM-like"/>
    <property type="match status" value="1"/>
</dbReference>
<reference evidence="3 4" key="1">
    <citation type="submission" date="2016-07" db="EMBL/GenBank/DDBJ databases">
        <title>Draft genome sequence of Prauserella muralis DSM 45305, isolated from a mould-covered wall in an indoor environment.</title>
        <authorList>
            <person name="Ruckert C."/>
            <person name="Albersmeier A."/>
            <person name="Jiang C.-L."/>
            <person name="Jiang Y."/>
            <person name="Kalinowski J."/>
            <person name="Schneider O."/>
            <person name="Winkler A."/>
            <person name="Zotchev S.B."/>
        </authorList>
    </citation>
    <scope>NUCLEOTIDE SEQUENCE [LARGE SCALE GENOMIC DNA]</scope>
    <source>
        <strain evidence="3 4">DSM 45305</strain>
        <plasmid evidence="4">ppmurdsm45305</plasmid>
    </source>
</reference>
<comment type="similarity">
    <text evidence="1 2">Belongs to the phD/YefM antitoxin family.</text>
</comment>
<accession>A0A2V4AC10</accession>
<dbReference type="RefSeq" id="WP_112278864.1">
    <property type="nucleotide sequence ID" value="NZ_CM009984.1"/>
</dbReference>
<evidence type="ECO:0000256" key="2">
    <source>
        <dbReference type="RuleBase" id="RU362080"/>
    </source>
</evidence>
<name>A0A2V4AC10_9PSEU</name>
<dbReference type="InterPro" id="IPR006442">
    <property type="entry name" value="Antitoxin_Phd/YefM"/>
</dbReference>
<dbReference type="InterPro" id="IPR036165">
    <property type="entry name" value="YefM-like_sf"/>
</dbReference>
<dbReference type="Proteomes" id="UP000249915">
    <property type="component" value="Plasmid pPmurDSM45305"/>
</dbReference>
<keyword evidence="4" id="KW-1185">Reference proteome</keyword>
<organism evidence="3 4">
    <name type="scientific">Prauserella muralis</name>
    <dbReference type="NCBI Taxonomy" id="588067"/>
    <lineage>
        <taxon>Bacteria</taxon>
        <taxon>Bacillati</taxon>
        <taxon>Actinomycetota</taxon>
        <taxon>Actinomycetes</taxon>
        <taxon>Pseudonocardiales</taxon>
        <taxon>Pseudonocardiaceae</taxon>
        <taxon>Prauserella</taxon>
    </lineage>
</organism>
<gene>
    <name evidence="3" type="ORF">BAY60_36115</name>
</gene>
<geneLocation type="plasmid" evidence="4">
    <name>ppmurdsm45305</name>
</geneLocation>
<dbReference type="Pfam" id="PF02604">
    <property type="entry name" value="PhdYeFM_antitox"/>
    <property type="match status" value="1"/>
</dbReference>
<protein>
    <recommendedName>
        <fullName evidence="2">Antitoxin</fullName>
    </recommendedName>
</protein>